<keyword evidence="1" id="KW-0812">Transmembrane</keyword>
<sequence>MKIPVSLLIIYYFGTNVRWWYLMLRFF</sequence>
<reference evidence="2" key="2">
    <citation type="journal article" date="2015" name="Fish Shellfish Immunol.">
        <title>Early steps in the European eel (Anguilla anguilla)-Vibrio vulnificus interaction in the gills: Role of the RtxA13 toxin.</title>
        <authorList>
            <person name="Callol A."/>
            <person name="Pajuelo D."/>
            <person name="Ebbesson L."/>
            <person name="Teles M."/>
            <person name="MacKenzie S."/>
            <person name="Amaro C."/>
        </authorList>
    </citation>
    <scope>NUCLEOTIDE SEQUENCE</scope>
</reference>
<dbReference type="EMBL" id="GBXM01023593">
    <property type="protein sequence ID" value="JAH84984.1"/>
    <property type="molecule type" value="Transcribed_RNA"/>
</dbReference>
<reference evidence="2" key="1">
    <citation type="submission" date="2014-11" db="EMBL/GenBank/DDBJ databases">
        <authorList>
            <person name="Amaro Gonzalez C."/>
        </authorList>
    </citation>
    <scope>NUCLEOTIDE SEQUENCE</scope>
</reference>
<dbReference type="AlphaFoldDB" id="A0A0E9W3N8"/>
<organism evidence="2">
    <name type="scientific">Anguilla anguilla</name>
    <name type="common">European freshwater eel</name>
    <name type="synonym">Muraena anguilla</name>
    <dbReference type="NCBI Taxonomy" id="7936"/>
    <lineage>
        <taxon>Eukaryota</taxon>
        <taxon>Metazoa</taxon>
        <taxon>Chordata</taxon>
        <taxon>Craniata</taxon>
        <taxon>Vertebrata</taxon>
        <taxon>Euteleostomi</taxon>
        <taxon>Actinopterygii</taxon>
        <taxon>Neopterygii</taxon>
        <taxon>Teleostei</taxon>
        <taxon>Anguilliformes</taxon>
        <taxon>Anguillidae</taxon>
        <taxon>Anguilla</taxon>
    </lineage>
</organism>
<proteinExistence type="predicted"/>
<accession>A0A0E9W3N8</accession>
<name>A0A0E9W3N8_ANGAN</name>
<protein>
    <submittedName>
        <fullName evidence="2">Uncharacterized protein</fullName>
    </submittedName>
</protein>
<keyword evidence="1" id="KW-1133">Transmembrane helix</keyword>
<evidence type="ECO:0000256" key="1">
    <source>
        <dbReference type="SAM" id="Phobius"/>
    </source>
</evidence>
<feature type="transmembrane region" description="Helical" evidence="1">
    <location>
        <begin position="6"/>
        <end position="24"/>
    </location>
</feature>
<keyword evidence="1" id="KW-0472">Membrane</keyword>
<evidence type="ECO:0000313" key="2">
    <source>
        <dbReference type="EMBL" id="JAH84984.1"/>
    </source>
</evidence>